<evidence type="ECO:0000256" key="13">
    <source>
        <dbReference type="ARBA" id="ARBA00022932"/>
    </source>
</evidence>
<dbReference type="SUPFAM" id="SSF56091">
    <property type="entry name" value="DNA ligase/mRNA capping enzyme, catalytic domain"/>
    <property type="match status" value="1"/>
</dbReference>
<dbReference type="InterPro" id="IPR014145">
    <property type="entry name" value="LigD_pol_dom"/>
</dbReference>
<keyword evidence="16" id="KW-0234">DNA repair</keyword>
<dbReference type="SUPFAM" id="SSF50249">
    <property type="entry name" value="Nucleic acid-binding proteins"/>
    <property type="match status" value="1"/>
</dbReference>
<evidence type="ECO:0000256" key="3">
    <source>
        <dbReference type="ARBA" id="ARBA00022598"/>
    </source>
</evidence>
<dbReference type="InterPro" id="IPR014146">
    <property type="entry name" value="LigD_ligase_dom"/>
</dbReference>
<dbReference type="NCBIfam" id="TIGR02779">
    <property type="entry name" value="NHEJ_ligase_lig"/>
    <property type="match status" value="1"/>
</dbReference>
<dbReference type="PROSITE" id="PS50160">
    <property type="entry name" value="DNA_LIGASE_A3"/>
    <property type="match status" value="1"/>
</dbReference>
<gene>
    <name evidence="24" type="primary">ligD</name>
    <name evidence="24" type="ORF">SS37A_14970</name>
</gene>
<evidence type="ECO:0000256" key="21">
    <source>
        <dbReference type="SAM" id="Coils"/>
    </source>
</evidence>
<reference evidence="24 25" key="1">
    <citation type="journal article" date="2023" name="Int. J. Syst. Evol. Microbiol.">
        <title>Methylocystis iwaonis sp. nov., a type II methane-oxidizing bacterium from surface soil of a rice paddy field in Japan, and emended description of the genus Methylocystis (ex Whittenbury et al. 1970) Bowman et al. 1993.</title>
        <authorList>
            <person name="Kaise H."/>
            <person name="Sawadogo J.B."/>
            <person name="Alam M.S."/>
            <person name="Ueno C."/>
            <person name="Dianou D."/>
            <person name="Shinjo R."/>
            <person name="Asakawa S."/>
        </authorList>
    </citation>
    <scope>NUCLEOTIDE SEQUENCE [LARGE SCALE GENOMIC DNA]</scope>
    <source>
        <strain evidence="24 25">SS37A-Re</strain>
    </source>
</reference>
<keyword evidence="13" id="KW-0239">DNA-directed DNA polymerase</keyword>
<keyword evidence="12" id="KW-0067">ATP-binding</keyword>
<dbReference type="NCBIfam" id="TIGR02777">
    <property type="entry name" value="LigD_PE_dom"/>
    <property type="match status" value="1"/>
</dbReference>
<evidence type="ECO:0000256" key="2">
    <source>
        <dbReference type="ARBA" id="ARBA00012727"/>
    </source>
</evidence>
<dbReference type="Pfam" id="PF21686">
    <property type="entry name" value="LigD_Prim-Pol"/>
    <property type="match status" value="1"/>
</dbReference>
<dbReference type="PANTHER" id="PTHR42705:SF2">
    <property type="entry name" value="BIFUNCTIONAL NON-HOMOLOGOUS END JOINING PROTEIN LIGD"/>
    <property type="match status" value="1"/>
</dbReference>
<keyword evidence="4" id="KW-0808">Transferase</keyword>
<evidence type="ECO:0000256" key="17">
    <source>
        <dbReference type="ARBA" id="ARBA00023211"/>
    </source>
</evidence>
<keyword evidence="7" id="KW-0479">Metal-binding</keyword>
<keyword evidence="8" id="KW-0547">Nucleotide-binding</keyword>
<proteinExistence type="predicted"/>
<keyword evidence="6" id="KW-0540">Nuclease</keyword>
<dbReference type="InterPro" id="IPR052171">
    <property type="entry name" value="NHEJ_LigD"/>
</dbReference>
<keyword evidence="14" id="KW-0238">DNA-binding</keyword>
<dbReference type="CDD" id="cd07971">
    <property type="entry name" value="OBF_DNA_ligase_LigD"/>
    <property type="match status" value="1"/>
</dbReference>
<dbReference type="InterPro" id="IPR014144">
    <property type="entry name" value="LigD_PE_domain"/>
</dbReference>
<comment type="catalytic activity">
    <reaction evidence="20">
        <text>ATP + (deoxyribonucleotide)n-3'-hydroxyl + 5'-phospho-(deoxyribonucleotide)m = (deoxyribonucleotide)n+m + AMP + diphosphate.</text>
        <dbReference type="EC" id="6.5.1.1"/>
    </reaction>
</comment>
<feature type="domain" description="ATP-dependent DNA ligase family profile" evidence="23">
    <location>
        <begin position="368"/>
        <end position="500"/>
    </location>
</feature>
<dbReference type="Gene3D" id="3.90.920.10">
    <property type="entry name" value="DNA primase, PRIM domain"/>
    <property type="match status" value="1"/>
</dbReference>
<dbReference type="Gene3D" id="2.40.50.140">
    <property type="entry name" value="Nucleic acid-binding proteins"/>
    <property type="match status" value="1"/>
</dbReference>
<evidence type="ECO:0000256" key="22">
    <source>
        <dbReference type="SAM" id="MobiDB-lite"/>
    </source>
</evidence>
<sequence length="867" mass="95410">MPTRARKDDSALGAYRARRDFSVTPEPQGGVSHGGAPRLVVQRHFARREHFDLRLEMDGVLKSWAVARGPSSDPADKRLAVRTEDHPLDYGDFEGLIPKGEYGGGTVMLWEDATFIPQNGDPLEALEKGEIKFLAQGARMKGGWVLVRMKTRDKGENWLLIKERDEYADKEEDLAGRYVTSVTTGRTREEIERGAKAKAASLATHTSPLRGGRRPKAAGWGPRSHDDVGAGPHPTPLRGATLPVKGRDKSPEIARSRAKSAYWSDKPIASAPTPKFIAPQLCETAEQPPSTGDWIFELKYDGYRLELATGADGARVYTRTGLDWTERFSGLARAAFALPCRNALLDGEAVVFDEKGLSDFAMLVSALEAGRSERVEFVAFDLLMLDEKDLRRESLRKRKEQLKELLSKSDGAIRYGDYIEGDGRTVFAQATRAGAEGIIAKRADAPYRSGRFSDWLKIKGDFREDVLIVGYRPSEKGETFASLVAAKETPEGLRYVGRIGTGYDAATRRTLAPLLAKRAKKGSGPKLLAADKIPKGVVLIETPFPAEVRFGGWTMDGQLRQARFLGVREDMTPKAPAQQEPPKLSRITHASRVVFPADGITKGEIAAYYDAVAPRMAPHLADRPISLLRAPETVEELFFQRHPLKGMSKGILTVENEDEPYIALDGALGLHTAAQFGAIEIHGWMSLASDLDRPDRMVFDLDPDEDLPFRGTCKAAADIRDYLKAIGLSSWPLLTGGKGIHIVLPLDRSLTYADTEVFAAGFARGLARQEPQRFVATMSKRRRAGRIFIDWLRNKKTATAILPWSLRARPGATVAAPLSWKTLAAADSASDYDIKSALGLKDEWRGFFETRQTIAPGALSFMKTNGG</sequence>
<dbReference type="EMBL" id="AP027142">
    <property type="protein sequence ID" value="BDV33968.1"/>
    <property type="molecule type" value="Genomic_DNA"/>
</dbReference>
<evidence type="ECO:0000256" key="18">
    <source>
        <dbReference type="ARBA" id="ARBA00023268"/>
    </source>
</evidence>
<name>A0ABM8E7W4_9HYPH</name>
<dbReference type="EC" id="6.5.1.1" evidence="2"/>
<evidence type="ECO:0000313" key="24">
    <source>
        <dbReference type="EMBL" id="BDV33968.1"/>
    </source>
</evidence>
<dbReference type="GO" id="GO:0016874">
    <property type="term" value="F:ligase activity"/>
    <property type="evidence" value="ECO:0007669"/>
    <property type="project" value="UniProtKB-KW"/>
</dbReference>
<evidence type="ECO:0000256" key="14">
    <source>
        <dbReference type="ARBA" id="ARBA00023125"/>
    </source>
</evidence>
<dbReference type="PANTHER" id="PTHR42705">
    <property type="entry name" value="BIFUNCTIONAL NON-HOMOLOGOUS END JOINING PROTEIN LIGD"/>
    <property type="match status" value="1"/>
</dbReference>
<dbReference type="InterPro" id="IPR012309">
    <property type="entry name" value="DNA_ligase_ATP-dep_C"/>
</dbReference>
<keyword evidence="9" id="KW-0227">DNA damage</keyword>
<keyword evidence="10" id="KW-0378">Hydrolase</keyword>
<dbReference type="Pfam" id="PF04679">
    <property type="entry name" value="DNA_ligase_A_C"/>
    <property type="match status" value="1"/>
</dbReference>
<dbReference type="Pfam" id="PF13298">
    <property type="entry name" value="LigD_N"/>
    <property type="match status" value="1"/>
</dbReference>
<keyword evidence="18" id="KW-0511">Multifunctional enzyme</keyword>
<organism evidence="24 25">
    <name type="scientific">Methylocystis iwaonis</name>
    <dbReference type="NCBI Taxonomy" id="2885079"/>
    <lineage>
        <taxon>Bacteria</taxon>
        <taxon>Pseudomonadati</taxon>
        <taxon>Pseudomonadota</taxon>
        <taxon>Alphaproteobacteria</taxon>
        <taxon>Hyphomicrobiales</taxon>
        <taxon>Methylocystaceae</taxon>
        <taxon>Methylocystis</taxon>
    </lineage>
</organism>
<evidence type="ECO:0000256" key="12">
    <source>
        <dbReference type="ARBA" id="ARBA00022840"/>
    </source>
</evidence>
<evidence type="ECO:0000256" key="10">
    <source>
        <dbReference type="ARBA" id="ARBA00022801"/>
    </source>
</evidence>
<evidence type="ECO:0000313" key="25">
    <source>
        <dbReference type="Proteomes" id="UP001317629"/>
    </source>
</evidence>
<dbReference type="InterPro" id="IPR012310">
    <property type="entry name" value="DNA_ligase_ATP-dep_cent"/>
</dbReference>
<feature type="region of interest" description="Disordered" evidence="22">
    <location>
        <begin position="196"/>
        <end position="251"/>
    </location>
</feature>
<evidence type="ECO:0000256" key="15">
    <source>
        <dbReference type="ARBA" id="ARBA00023172"/>
    </source>
</evidence>
<evidence type="ECO:0000256" key="6">
    <source>
        <dbReference type="ARBA" id="ARBA00022722"/>
    </source>
</evidence>
<evidence type="ECO:0000256" key="19">
    <source>
        <dbReference type="ARBA" id="ARBA00029943"/>
    </source>
</evidence>
<keyword evidence="11" id="KW-0269">Exonuclease</keyword>
<evidence type="ECO:0000256" key="1">
    <source>
        <dbReference type="ARBA" id="ARBA00001936"/>
    </source>
</evidence>
<evidence type="ECO:0000256" key="20">
    <source>
        <dbReference type="ARBA" id="ARBA00034003"/>
    </source>
</evidence>
<dbReference type="CDD" id="cd07906">
    <property type="entry name" value="Adenylation_DNA_ligase_LigD_LigC"/>
    <property type="match status" value="1"/>
</dbReference>
<dbReference type="Pfam" id="PF01068">
    <property type="entry name" value="DNA_ligase_A_M"/>
    <property type="match status" value="1"/>
</dbReference>
<dbReference type="Proteomes" id="UP001317629">
    <property type="component" value="Chromosome"/>
</dbReference>
<evidence type="ECO:0000256" key="16">
    <source>
        <dbReference type="ARBA" id="ARBA00023204"/>
    </source>
</evidence>
<comment type="cofactor">
    <cofactor evidence="1">
        <name>Mn(2+)</name>
        <dbReference type="ChEBI" id="CHEBI:29035"/>
    </cofactor>
</comment>
<keyword evidence="25" id="KW-1185">Reference proteome</keyword>
<dbReference type="InterPro" id="IPR014143">
    <property type="entry name" value="NHEJ_ligase_prk"/>
</dbReference>
<evidence type="ECO:0000256" key="8">
    <source>
        <dbReference type="ARBA" id="ARBA00022741"/>
    </source>
</evidence>
<dbReference type="Gene3D" id="3.30.1490.70">
    <property type="match status" value="1"/>
</dbReference>
<feature type="coiled-coil region" evidence="21">
    <location>
        <begin position="385"/>
        <end position="412"/>
    </location>
</feature>
<evidence type="ECO:0000256" key="5">
    <source>
        <dbReference type="ARBA" id="ARBA00022695"/>
    </source>
</evidence>
<keyword evidence="3 24" id="KW-0436">Ligase</keyword>
<dbReference type="NCBIfam" id="TIGR02778">
    <property type="entry name" value="ligD_pol"/>
    <property type="match status" value="1"/>
</dbReference>
<accession>A0ABM8E7W4</accession>
<protein>
    <recommendedName>
        <fullName evidence="2">DNA ligase (ATP)</fullName>
        <ecNumber evidence="2">6.5.1.1</ecNumber>
    </recommendedName>
    <alternativeName>
        <fullName evidence="19">NHEJ DNA polymerase</fullName>
    </alternativeName>
</protein>
<evidence type="ECO:0000256" key="9">
    <source>
        <dbReference type="ARBA" id="ARBA00022763"/>
    </source>
</evidence>
<dbReference type="NCBIfam" id="TIGR02776">
    <property type="entry name" value="NHEJ_ligase_prk"/>
    <property type="match status" value="1"/>
</dbReference>
<evidence type="ECO:0000259" key="23">
    <source>
        <dbReference type="PROSITE" id="PS50160"/>
    </source>
</evidence>
<keyword evidence="5" id="KW-0548">Nucleotidyltransferase</keyword>
<dbReference type="Gene3D" id="3.30.470.30">
    <property type="entry name" value="DNA ligase/mRNA capping enzyme"/>
    <property type="match status" value="1"/>
</dbReference>
<keyword evidence="17" id="KW-0464">Manganese</keyword>
<dbReference type="InterPro" id="IPR012340">
    <property type="entry name" value="NA-bd_OB-fold"/>
</dbReference>
<evidence type="ECO:0000256" key="11">
    <source>
        <dbReference type="ARBA" id="ARBA00022839"/>
    </source>
</evidence>
<evidence type="ECO:0000256" key="4">
    <source>
        <dbReference type="ARBA" id="ARBA00022679"/>
    </source>
</evidence>
<keyword evidence="15" id="KW-0233">DNA recombination</keyword>
<dbReference type="RefSeq" id="WP_281931548.1">
    <property type="nucleotide sequence ID" value="NZ_AP027142.1"/>
</dbReference>
<keyword evidence="21" id="KW-0175">Coiled coil</keyword>
<evidence type="ECO:0000256" key="7">
    <source>
        <dbReference type="ARBA" id="ARBA00022723"/>
    </source>
</evidence>